<sequence length="202" mass="22090">MAVSALVLTPSGAQAQSTVRVAVVNPAKVFNDAAETQALKKKFEEDQKRIQAEGTGKVEELKRLKAGRDEFRQGTDQWKAANDKLIRATADFKVWQQSEQIRAEWNQKDQMRSMFDKITQTVAKVAQRDGIDLVIADIGAKLPEDLDGVNMAQLNDAILKKTVLFVSAKQGLDITAAVQLQLDADYKSGGPPAAMVNPVAPK</sequence>
<dbReference type="SMART" id="SM00935">
    <property type="entry name" value="OmpH"/>
    <property type="match status" value="1"/>
</dbReference>
<accession>A0A7M2WZ52</accession>
<dbReference type="GO" id="GO:0051082">
    <property type="term" value="F:unfolded protein binding"/>
    <property type="evidence" value="ECO:0007669"/>
    <property type="project" value="InterPro"/>
</dbReference>
<dbReference type="InterPro" id="IPR024930">
    <property type="entry name" value="Skp_dom_sf"/>
</dbReference>
<evidence type="ECO:0000313" key="2">
    <source>
        <dbReference type="Proteomes" id="UP000593765"/>
    </source>
</evidence>
<dbReference type="EMBL" id="CP063458">
    <property type="protein sequence ID" value="QOV90131.1"/>
    <property type="molecule type" value="Genomic_DNA"/>
</dbReference>
<dbReference type="Pfam" id="PF03938">
    <property type="entry name" value="OmpH"/>
    <property type="match status" value="1"/>
</dbReference>
<evidence type="ECO:0000313" key="1">
    <source>
        <dbReference type="EMBL" id="QOV90131.1"/>
    </source>
</evidence>
<keyword evidence="2" id="KW-1185">Reference proteome</keyword>
<organism evidence="1 2">
    <name type="scientific">Humisphaera borealis</name>
    <dbReference type="NCBI Taxonomy" id="2807512"/>
    <lineage>
        <taxon>Bacteria</taxon>
        <taxon>Pseudomonadati</taxon>
        <taxon>Planctomycetota</taxon>
        <taxon>Phycisphaerae</taxon>
        <taxon>Tepidisphaerales</taxon>
        <taxon>Tepidisphaeraceae</taxon>
        <taxon>Humisphaera</taxon>
    </lineage>
</organism>
<name>A0A7M2WZ52_9BACT</name>
<dbReference type="RefSeq" id="WP_206293204.1">
    <property type="nucleotide sequence ID" value="NZ_CP063458.1"/>
</dbReference>
<protein>
    <submittedName>
        <fullName evidence="1">OmpH family outer membrane protein</fullName>
    </submittedName>
</protein>
<gene>
    <name evidence="1" type="ORF">IPV69_01795</name>
</gene>
<dbReference type="SUPFAM" id="SSF111384">
    <property type="entry name" value="OmpH-like"/>
    <property type="match status" value="1"/>
</dbReference>
<reference evidence="1 2" key="1">
    <citation type="submission" date="2020-10" db="EMBL/GenBank/DDBJ databases">
        <title>Wide distribution of Phycisphaera-like planctomycetes from WD2101 soil group in peatlands and genome analysis of the first cultivated representative.</title>
        <authorList>
            <person name="Dedysh S.N."/>
            <person name="Beletsky A.V."/>
            <person name="Ivanova A."/>
            <person name="Kulichevskaya I.S."/>
            <person name="Suzina N.E."/>
            <person name="Philippov D.A."/>
            <person name="Rakitin A.L."/>
            <person name="Mardanov A.V."/>
            <person name="Ravin N.V."/>
        </authorList>
    </citation>
    <scope>NUCLEOTIDE SEQUENCE [LARGE SCALE GENOMIC DNA]</scope>
    <source>
        <strain evidence="1 2">M1803</strain>
    </source>
</reference>
<dbReference type="AlphaFoldDB" id="A0A7M2WZ52"/>
<proteinExistence type="predicted"/>
<dbReference type="Gene3D" id="3.30.910.20">
    <property type="entry name" value="Skp domain"/>
    <property type="match status" value="1"/>
</dbReference>
<dbReference type="InterPro" id="IPR005632">
    <property type="entry name" value="Chaperone_Skp"/>
</dbReference>
<dbReference type="Proteomes" id="UP000593765">
    <property type="component" value="Chromosome"/>
</dbReference>
<dbReference type="KEGG" id="hbs:IPV69_01795"/>